<dbReference type="Proteomes" id="UP000824890">
    <property type="component" value="Unassembled WGS sequence"/>
</dbReference>
<feature type="transmembrane region" description="Helical" evidence="2">
    <location>
        <begin position="187"/>
        <end position="205"/>
    </location>
</feature>
<evidence type="ECO:0000313" key="4">
    <source>
        <dbReference type="Proteomes" id="UP000824890"/>
    </source>
</evidence>
<keyword evidence="2" id="KW-0812">Transmembrane</keyword>
<keyword evidence="4" id="KW-1185">Reference proteome</keyword>
<evidence type="ECO:0000256" key="1">
    <source>
        <dbReference type="ARBA" id="ARBA00022842"/>
    </source>
</evidence>
<dbReference type="PRINTS" id="PR00120">
    <property type="entry name" value="HATPASE"/>
</dbReference>
<proteinExistence type="predicted"/>
<evidence type="ECO:0000256" key="2">
    <source>
        <dbReference type="SAM" id="Phobius"/>
    </source>
</evidence>
<feature type="transmembrane region" description="Helical" evidence="2">
    <location>
        <begin position="151"/>
        <end position="167"/>
    </location>
</feature>
<dbReference type="InterPro" id="IPR036412">
    <property type="entry name" value="HAD-like_sf"/>
</dbReference>
<gene>
    <name evidence="3" type="ORF">HID58_047594</name>
</gene>
<keyword evidence="2" id="KW-1133">Transmembrane helix</keyword>
<evidence type="ECO:0000313" key="3">
    <source>
        <dbReference type="EMBL" id="KAH0898026.1"/>
    </source>
</evidence>
<keyword evidence="2" id="KW-0472">Membrane</keyword>
<dbReference type="PRINTS" id="PR00119">
    <property type="entry name" value="CATATPASE"/>
</dbReference>
<accession>A0ABQ8B155</accession>
<dbReference type="PANTHER" id="PTHR42861">
    <property type="entry name" value="CALCIUM-TRANSPORTING ATPASE"/>
    <property type="match status" value="1"/>
</dbReference>
<keyword evidence="1" id="KW-0460">Magnesium</keyword>
<dbReference type="Gene3D" id="1.20.1110.10">
    <property type="entry name" value="Calcium-transporting ATPase, transmembrane domain"/>
    <property type="match status" value="2"/>
</dbReference>
<sequence>MLSGPCEFVGVLPWFDPPRHDTGINLLLPNRLDIGLVWDQTCIHQHQLLYLLIENADAFAAVFPEQKYEIVKKLQELKHVCRMTGDGCSPALKRANSGINVAAATYAARGASDICYHQRIVTTQAIFQRIMSYTIYAVSITIRTVESKQPCMLLALVAIFFFCVAYGTNFFPRTFHVRDLRGNEHEMMFALYLLVSIVSQTLIFIT</sequence>
<name>A0ABQ8B155_BRANA</name>
<reference evidence="3 4" key="1">
    <citation type="submission" date="2021-05" db="EMBL/GenBank/DDBJ databases">
        <title>Genome Assembly of Synthetic Allotetraploid Brassica napus Reveals Homoeologous Exchanges between Subgenomes.</title>
        <authorList>
            <person name="Davis J.T."/>
        </authorList>
    </citation>
    <scope>NUCLEOTIDE SEQUENCE [LARGE SCALE GENOMIC DNA]</scope>
    <source>
        <strain evidence="4">cv. Da-Ae</strain>
        <tissue evidence="3">Seedling</tissue>
    </source>
</reference>
<dbReference type="EMBL" id="JAGKQM010000012">
    <property type="protein sequence ID" value="KAH0898026.1"/>
    <property type="molecule type" value="Genomic_DNA"/>
</dbReference>
<dbReference type="SUPFAM" id="SSF56784">
    <property type="entry name" value="HAD-like"/>
    <property type="match status" value="1"/>
</dbReference>
<protein>
    <submittedName>
        <fullName evidence="3">Uncharacterized protein</fullName>
    </submittedName>
</protein>
<dbReference type="InterPro" id="IPR023214">
    <property type="entry name" value="HAD_sf"/>
</dbReference>
<organism evidence="3 4">
    <name type="scientific">Brassica napus</name>
    <name type="common">Rape</name>
    <dbReference type="NCBI Taxonomy" id="3708"/>
    <lineage>
        <taxon>Eukaryota</taxon>
        <taxon>Viridiplantae</taxon>
        <taxon>Streptophyta</taxon>
        <taxon>Embryophyta</taxon>
        <taxon>Tracheophyta</taxon>
        <taxon>Spermatophyta</taxon>
        <taxon>Magnoliopsida</taxon>
        <taxon>eudicotyledons</taxon>
        <taxon>Gunneridae</taxon>
        <taxon>Pentapetalae</taxon>
        <taxon>rosids</taxon>
        <taxon>malvids</taxon>
        <taxon>Brassicales</taxon>
        <taxon>Brassicaceae</taxon>
        <taxon>Brassiceae</taxon>
        <taxon>Brassica</taxon>
    </lineage>
</organism>
<comment type="caution">
    <text evidence="3">The sequence shown here is derived from an EMBL/GenBank/DDBJ whole genome shotgun (WGS) entry which is preliminary data.</text>
</comment>
<dbReference type="Gene3D" id="3.40.50.1000">
    <property type="entry name" value="HAD superfamily/HAD-like"/>
    <property type="match status" value="1"/>
</dbReference>
<dbReference type="InterPro" id="IPR001757">
    <property type="entry name" value="P_typ_ATPase"/>
</dbReference>